<accession>A0ABN9NKY6</accession>
<evidence type="ECO:0000313" key="2">
    <source>
        <dbReference type="EMBL" id="CAJ1508242.1"/>
    </source>
</evidence>
<evidence type="ECO:0008006" key="4">
    <source>
        <dbReference type="Google" id="ProtNLM"/>
    </source>
</evidence>
<proteinExistence type="predicted"/>
<reference evidence="2 3" key="1">
    <citation type="submission" date="2023-08" db="EMBL/GenBank/DDBJ databases">
        <authorList>
            <person name="Folkvardsen B D."/>
            <person name="Norman A."/>
        </authorList>
    </citation>
    <scope>NUCLEOTIDE SEQUENCE [LARGE SCALE GENOMIC DNA]</scope>
    <source>
        <strain evidence="2 3">Mu0053</strain>
    </source>
</reference>
<dbReference type="Proteomes" id="UP001190465">
    <property type="component" value="Chromosome"/>
</dbReference>
<evidence type="ECO:0000313" key="3">
    <source>
        <dbReference type="Proteomes" id="UP001190465"/>
    </source>
</evidence>
<organism evidence="2 3">
    <name type="scientific">[Mycobacterium] burgundiense</name>
    <dbReference type="NCBI Taxonomy" id="3064286"/>
    <lineage>
        <taxon>Bacteria</taxon>
        <taxon>Bacillati</taxon>
        <taxon>Actinomycetota</taxon>
        <taxon>Actinomycetes</taxon>
        <taxon>Mycobacteriales</taxon>
        <taxon>Mycobacteriaceae</taxon>
        <taxon>Mycolicibacterium</taxon>
    </lineage>
</organism>
<name>A0ABN9NKY6_9MYCO</name>
<evidence type="ECO:0000256" key="1">
    <source>
        <dbReference type="SAM" id="Phobius"/>
    </source>
</evidence>
<dbReference type="RefSeq" id="WP_308479136.1">
    <property type="nucleotide sequence ID" value="NZ_OY726397.1"/>
</dbReference>
<sequence length="154" mass="15399">MAALSHGGHPRMRSGWQLIGAAAVLGAFLALCVPLGLSVVDRAGQPIACGSGLTPNVAIAQHVDTLNRRLHVENGPGFVATNYAGDCAELIADRRSVSLAVGGIGAAILLATLVAPAVAGARRARAASYAPRSASITALKSLSALGPADPMNSA</sequence>
<gene>
    <name evidence="2" type="ORF">MU0053_003781</name>
</gene>
<keyword evidence="1" id="KW-0812">Transmembrane</keyword>
<feature type="transmembrane region" description="Helical" evidence="1">
    <location>
        <begin position="18"/>
        <end position="37"/>
    </location>
</feature>
<protein>
    <recommendedName>
        <fullName evidence="4">Aminopeptidase</fullName>
    </recommendedName>
</protein>
<feature type="transmembrane region" description="Helical" evidence="1">
    <location>
        <begin position="99"/>
        <end position="119"/>
    </location>
</feature>
<keyword evidence="1" id="KW-0472">Membrane</keyword>
<keyword evidence="1" id="KW-1133">Transmembrane helix</keyword>
<dbReference type="EMBL" id="OY726397">
    <property type="protein sequence ID" value="CAJ1508242.1"/>
    <property type="molecule type" value="Genomic_DNA"/>
</dbReference>
<keyword evidence="3" id="KW-1185">Reference proteome</keyword>